<dbReference type="OrthoDB" id="434144at2759"/>
<dbReference type="GO" id="GO:0032267">
    <property type="term" value="F:tRNA(Ile)-lysidine synthase activity"/>
    <property type="evidence" value="ECO:0007669"/>
    <property type="project" value="UniProtKB-EC"/>
</dbReference>
<dbReference type="EMBL" id="ML120394">
    <property type="protein sequence ID" value="RPA98660.1"/>
    <property type="molecule type" value="Genomic_DNA"/>
</dbReference>
<keyword evidence="2" id="KW-0436">Ligase</keyword>
<evidence type="ECO:0000256" key="5">
    <source>
        <dbReference type="ARBA" id="ARBA00022840"/>
    </source>
</evidence>
<sequence length="203" mass="22020">MVRLNSISISEYAEFLRRLWPGTTLPSQLGIALSGGVDSMALSYLTSRLFSLHNKPPSVIHAFIVDHKARPESSAEALSIAKLAKEAYGFTAHVLPLTWTLSPTDLLNGFETRARIARYQTLGRACVDNQVEKLILAHHADDQAETVLMRLLAGSKIQGLTGMRAVAGIPECGDIFGADRVVVGRPLLGVEKVGLDTVMVGWE</sequence>
<evidence type="ECO:0000256" key="3">
    <source>
        <dbReference type="ARBA" id="ARBA00022694"/>
    </source>
</evidence>
<dbReference type="CDD" id="cd01992">
    <property type="entry name" value="TilS_N"/>
    <property type="match status" value="1"/>
</dbReference>
<evidence type="ECO:0000259" key="7">
    <source>
        <dbReference type="Pfam" id="PF01171"/>
    </source>
</evidence>
<dbReference type="Pfam" id="PF01171">
    <property type="entry name" value="ATP_bind_3"/>
    <property type="match status" value="1"/>
</dbReference>
<protein>
    <recommendedName>
        <fullName evidence="1">tRNA(Ile)-lysidine synthetase</fullName>
        <ecNumber evidence="1">6.3.4.19</ecNumber>
    </recommendedName>
</protein>
<dbReference type="EC" id="6.3.4.19" evidence="1"/>
<dbReference type="PANTHER" id="PTHR43033">
    <property type="entry name" value="TRNA(ILE)-LYSIDINE SYNTHASE-RELATED"/>
    <property type="match status" value="1"/>
</dbReference>
<keyword evidence="5" id="KW-0067">ATP-binding</keyword>
<evidence type="ECO:0000256" key="6">
    <source>
        <dbReference type="ARBA" id="ARBA00048539"/>
    </source>
</evidence>
<organism evidence="8 9">
    <name type="scientific">Choiromyces venosus 120613-1</name>
    <dbReference type="NCBI Taxonomy" id="1336337"/>
    <lineage>
        <taxon>Eukaryota</taxon>
        <taxon>Fungi</taxon>
        <taxon>Dikarya</taxon>
        <taxon>Ascomycota</taxon>
        <taxon>Pezizomycotina</taxon>
        <taxon>Pezizomycetes</taxon>
        <taxon>Pezizales</taxon>
        <taxon>Tuberaceae</taxon>
        <taxon>Choiromyces</taxon>
    </lineage>
</organism>
<dbReference type="GO" id="GO:0005524">
    <property type="term" value="F:ATP binding"/>
    <property type="evidence" value="ECO:0007669"/>
    <property type="project" value="UniProtKB-KW"/>
</dbReference>
<dbReference type="Gene3D" id="3.40.50.620">
    <property type="entry name" value="HUPs"/>
    <property type="match status" value="1"/>
</dbReference>
<feature type="domain" description="tRNA(Ile)-lysidine/2-thiocytidine synthase N-terminal" evidence="7">
    <location>
        <begin position="29"/>
        <end position="197"/>
    </location>
</feature>
<name>A0A3N4JR80_9PEZI</name>
<evidence type="ECO:0000313" key="9">
    <source>
        <dbReference type="Proteomes" id="UP000276215"/>
    </source>
</evidence>
<keyword evidence="4" id="KW-0547">Nucleotide-binding</keyword>
<keyword evidence="3" id="KW-0819">tRNA processing</keyword>
<dbReference type="Proteomes" id="UP000276215">
    <property type="component" value="Unassembled WGS sequence"/>
</dbReference>
<evidence type="ECO:0000256" key="2">
    <source>
        <dbReference type="ARBA" id="ARBA00022598"/>
    </source>
</evidence>
<gene>
    <name evidence="8" type="ORF">L873DRAFT_1808023</name>
</gene>
<evidence type="ECO:0000313" key="8">
    <source>
        <dbReference type="EMBL" id="RPA98660.1"/>
    </source>
</evidence>
<dbReference type="SUPFAM" id="SSF52402">
    <property type="entry name" value="Adenine nucleotide alpha hydrolases-like"/>
    <property type="match status" value="1"/>
</dbReference>
<dbReference type="AlphaFoldDB" id="A0A3N4JR80"/>
<dbReference type="GO" id="GO:0008033">
    <property type="term" value="P:tRNA processing"/>
    <property type="evidence" value="ECO:0007669"/>
    <property type="project" value="UniProtKB-KW"/>
</dbReference>
<dbReference type="STRING" id="1336337.A0A3N4JR80"/>
<dbReference type="InterPro" id="IPR012094">
    <property type="entry name" value="tRNA_Ile_lys_synt"/>
</dbReference>
<comment type="catalytic activity">
    <reaction evidence="6">
        <text>cytidine(34) in tRNA(Ile2) + L-lysine + ATP = lysidine(34) in tRNA(Ile2) + AMP + diphosphate + H(+)</text>
        <dbReference type="Rhea" id="RHEA:43744"/>
        <dbReference type="Rhea" id="RHEA-COMP:10625"/>
        <dbReference type="Rhea" id="RHEA-COMP:10670"/>
        <dbReference type="ChEBI" id="CHEBI:15378"/>
        <dbReference type="ChEBI" id="CHEBI:30616"/>
        <dbReference type="ChEBI" id="CHEBI:32551"/>
        <dbReference type="ChEBI" id="CHEBI:33019"/>
        <dbReference type="ChEBI" id="CHEBI:82748"/>
        <dbReference type="ChEBI" id="CHEBI:83665"/>
        <dbReference type="ChEBI" id="CHEBI:456215"/>
        <dbReference type="EC" id="6.3.4.19"/>
    </reaction>
</comment>
<evidence type="ECO:0000256" key="1">
    <source>
        <dbReference type="ARBA" id="ARBA00013267"/>
    </source>
</evidence>
<dbReference type="InterPro" id="IPR011063">
    <property type="entry name" value="TilS/TtcA_N"/>
</dbReference>
<dbReference type="NCBIfam" id="TIGR02432">
    <property type="entry name" value="lysidine_TilS_N"/>
    <property type="match status" value="1"/>
</dbReference>
<dbReference type="PANTHER" id="PTHR43033:SF1">
    <property type="entry name" value="TRNA(ILE)-LYSIDINE SYNTHASE-RELATED"/>
    <property type="match status" value="1"/>
</dbReference>
<keyword evidence="9" id="KW-1185">Reference proteome</keyword>
<dbReference type="InterPro" id="IPR012795">
    <property type="entry name" value="tRNA_Ile_lys_synt_N"/>
</dbReference>
<proteinExistence type="predicted"/>
<evidence type="ECO:0000256" key="4">
    <source>
        <dbReference type="ARBA" id="ARBA00022741"/>
    </source>
</evidence>
<accession>A0A3N4JR80</accession>
<reference evidence="8 9" key="1">
    <citation type="journal article" date="2018" name="Nat. Ecol. Evol.">
        <title>Pezizomycetes genomes reveal the molecular basis of ectomycorrhizal truffle lifestyle.</title>
        <authorList>
            <person name="Murat C."/>
            <person name="Payen T."/>
            <person name="Noel B."/>
            <person name="Kuo A."/>
            <person name="Morin E."/>
            <person name="Chen J."/>
            <person name="Kohler A."/>
            <person name="Krizsan K."/>
            <person name="Balestrini R."/>
            <person name="Da Silva C."/>
            <person name="Montanini B."/>
            <person name="Hainaut M."/>
            <person name="Levati E."/>
            <person name="Barry K.W."/>
            <person name="Belfiori B."/>
            <person name="Cichocki N."/>
            <person name="Clum A."/>
            <person name="Dockter R.B."/>
            <person name="Fauchery L."/>
            <person name="Guy J."/>
            <person name="Iotti M."/>
            <person name="Le Tacon F."/>
            <person name="Lindquist E.A."/>
            <person name="Lipzen A."/>
            <person name="Malagnac F."/>
            <person name="Mello A."/>
            <person name="Molinier V."/>
            <person name="Miyauchi S."/>
            <person name="Poulain J."/>
            <person name="Riccioni C."/>
            <person name="Rubini A."/>
            <person name="Sitrit Y."/>
            <person name="Splivallo R."/>
            <person name="Traeger S."/>
            <person name="Wang M."/>
            <person name="Zifcakova L."/>
            <person name="Wipf D."/>
            <person name="Zambonelli A."/>
            <person name="Paolocci F."/>
            <person name="Nowrousian M."/>
            <person name="Ottonello S."/>
            <person name="Baldrian P."/>
            <person name="Spatafora J.W."/>
            <person name="Henrissat B."/>
            <person name="Nagy L.G."/>
            <person name="Aury J.M."/>
            <person name="Wincker P."/>
            <person name="Grigoriev I.V."/>
            <person name="Bonfante P."/>
            <person name="Martin F.M."/>
        </authorList>
    </citation>
    <scope>NUCLEOTIDE SEQUENCE [LARGE SCALE GENOMIC DNA]</scope>
    <source>
        <strain evidence="8 9">120613-1</strain>
    </source>
</reference>
<dbReference type="InterPro" id="IPR014729">
    <property type="entry name" value="Rossmann-like_a/b/a_fold"/>
</dbReference>